<dbReference type="Gene3D" id="3.40.50.1110">
    <property type="entry name" value="SGNH hydrolase"/>
    <property type="match status" value="1"/>
</dbReference>
<evidence type="ECO:0000313" key="2">
    <source>
        <dbReference type="EMBL" id="MCP8351802.1"/>
    </source>
</evidence>
<reference evidence="2 3" key="1">
    <citation type="journal article" date="2022" name="Nat. Microbiol.">
        <title>The microbiome of a bacterivorous marine choanoflagellate contains a resource-demanding obligate bacterial associate.</title>
        <authorList>
            <person name="Needham D.M."/>
            <person name="Poirier C."/>
            <person name="Bachy C."/>
            <person name="George E.E."/>
            <person name="Wilken S."/>
            <person name="Yung C.C.M."/>
            <person name="Limardo A.J."/>
            <person name="Morando M."/>
            <person name="Sudek L."/>
            <person name="Malmstrom R.R."/>
            <person name="Keeling P.J."/>
            <person name="Santoro A.E."/>
            <person name="Worden A.Z."/>
        </authorList>
    </citation>
    <scope>NUCLEOTIDE SEQUENCE [LARGE SCALE GENOMIC DNA]</scope>
    <source>
        <strain evidence="2 3">Comchoano-2</strain>
    </source>
</reference>
<dbReference type="PANTHER" id="PTHR30383:SF5">
    <property type="entry name" value="SGNH HYDROLASE-TYPE ESTERASE DOMAIN-CONTAINING PROTEIN"/>
    <property type="match status" value="1"/>
</dbReference>
<proteinExistence type="predicted"/>
<feature type="domain" description="SGNH hydrolase-type esterase" evidence="1">
    <location>
        <begin position="31"/>
        <end position="186"/>
    </location>
</feature>
<comment type="caution">
    <text evidence="2">The sequence shown here is derived from an EMBL/GenBank/DDBJ whole genome shotgun (WGS) entry which is preliminary data.</text>
</comment>
<evidence type="ECO:0000313" key="3">
    <source>
        <dbReference type="Proteomes" id="UP001320768"/>
    </source>
</evidence>
<dbReference type="InterPro" id="IPR036514">
    <property type="entry name" value="SGNH_hydro_sf"/>
</dbReference>
<evidence type="ECO:0000259" key="1">
    <source>
        <dbReference type="Pfam" id="PF13472"/>
    </source>
</evidence>
<keyword evidence="3" id="KW-1185">Reference proteome</keyword>
<gene>
    <name evidence="2" type="ORF">MKS91_00630</name>
</gene>
<dbReference type="PANTHER" id="PTHR30383">
    <property type="entry name" value="THIOESTERASE 1/PROTEASE 1/LYSOPHOSPHOLIPASE L1"/>
    <property type="match status" value="1"/>
</dbReference>
<organism evidence="2 3">
    <name type="scientific">Candidatus Synchoanobacter obligatus</name>
    <dbReference type="NCBI Taxonomy" id="2919597"/>
    <lineage>
        <taxon>Bacteria</taxon>
        <taxon>Pseudomonadati</taxon>
        <taxon>Pseudomonadota</taxon>
        <taxon>Gammaproteobacteria</taxon>
        <taxon>Candidatus Comchoanobacterales</taxon>
        <taxon>Candidatus Comchoanobacteraceae</taxon>
        <taxon>Candidatus Synchoanobacter</taxon>
    </lineage>
</organism>
<dbReference type="Proteomes" id="UP001320768">
    <property type="component" value="Unassembled WGS sequence"/>
</dbReference>
<accession>A0ABT1L3K2</accession>
<dbReference type="InterPro" id="IPR013830">
    <property type="entry name" value="SGNH_hydro"/>
</dbReference>
<dbReference type="RefSeq" id="WP_258568915.1">
    <property type="nucleotide sequence ID" value="NZ_JAKUDN010000001.1"/>
</dbReference>
<dbReference type="Pfam" id="PF13472">
    <property type="entry name" value="Lipase_GDSL_2"/>
    <property type="match status" value="1"/>
</dbReference>
<sequence length="204" mass="22747">MTDMPLPKLITFYILLLFATACQAKEYDLAILGDSISSGYGVPADDNWVSLIKPKLNCSSKIQNLSIQGATSSDGITQLENFYKKHRSRYLLVELGGNDALRGQSLTQLYRNLNEIITMAQEHDSRVLLIGIDLPPNYGGFFRQRLQTTYAHVAQIHNIEMVQLDFPNNPDLMQDDALHPNPLGHQNIAQAVLPMINTAMCSAE</sequence>
<dbReference type="SUPFAM" id="SSF52266">
    <property type="entry name" value="SGNH hydrolase"/>
    <property type="match status" value="1"/>
</dbReference>
<dbReference type="InterPro" id="IPR051532">
    <property type="entry name" value="Ester_Hydrolysis_Enzymes"/>
</dbReference>
<dbReference type="EMBL" id="JAKUDN010000001">
    <property type="protein sequence ID" value="MCP8351802.1"/>
    <property type="molecule type" value="Genomic_DNA"/>
</dbReference>
<protein>
    <submittedName>
        <fullName evidence="2">GDSL-type esterase/lipase family protein</fullName>
    </submittedName>
</protein>
<name>A0ABT1L3K2_9GAMM</name>